<dbReference type="EMBL" id="JAACJO010000003">
    <property type="protein sequence ID" value="KAF5361031.1"/>
    <property type="molecule type" value="Genomic_DNA"/>
</dbReference>
<name>A0A8H5GA58_9AGAR</name>
<evidence type="ECO:0000256" key="1">
    <source>
        <dbReference type="SAM" id="MobiDB-lite"/>
    </source>
</evidence>
<feature type="compositionally biased region" description="Basic and acidic residues" evidence="1">
    <location>
        <begin position="71"/>
        <end position="82"/>
    </location>
</feature>
<keyword evidence="3" id="KW-1185">Reference proteome</keyword>
<feature type="compositionally biased region" description="Low complexity" evidence="1">
    <location>
        <begin position="175"/>
        <end position="191"/>
    </location>
</feature>
<evidence type="ECO:0000313" key="2">
    <source>
        <dbReference type="EMBL" id="KAF5361031.1"/>
    </source>
</evidence>
<dbReference type="OrthoDB" id="4590707at2759"/>
<accession>A0A8H5GA58</accession>
<sequence length="191" mass="20245">MSARLARSAFASLRGSTRSRVSYGLPARRYMSAESHGAHSKKSDMPWIGAAVVFGPGFLYLLSPSARKSHAEHAVHHDHHDFPTLGKGDQSHSQVSESQQTEETERPEIMKDDEGTPADVSASIALSQESDVPKDSQSSEGVAETTVAAEQAPVGEDMKEEAAATEEPAKEEAAESASTEAPAATPTKSEA</sequence>
<proteinExistence type="predicted"/>
<organism evidence="2 3">
    <name type="scientific">Leucocoprinus leucothites</name>
    <dbReference type="NCBI Taxonomy" id="201217"/>
    <lineage>
        <taxon>Eukaryota</taxon>
        <taxon>Fungi</taxon>
        <taxon>Dikarya</taxon>
        <taxon>Basidiomycota</taxon>
        <taxon>Agaricomycotina</taxon>
        <taxon>Agaricomycetes</taxon>
        <taxon>Agaricomycetidae</taxon>
        <taxon>Agaricales</taxon>
        <taxon>Agaricineae</taxon>
        <taxon>Agaricaceae</taxon>
        <taxon>Leucocoprinus</taxon>
    </lineage>
</organism>
<feature type="compositionally biased region" description="Basic and acidic residues" evidence="1">
    <location>
        <begin position="156"/>
        <end position="173"/>
    </location>
</feature>
<reference evidence="2 3" key="1">
    <citation type="journal article" date="2020" name="ISME J.">
        <title>Uncovering the hidden diversity of litter-decomposition mechanisms in mushroom-forming fungi.</title>
        <authorList>
            <person name="Floudas D."/>
            <person name="Bentzer J."/>
            <person name="Ahren D."/>
            <person name="Johansson T."/>
            <person name="Persson P."/>
            <person name="Tunlid A."/>
        </authorList>
    </citation>
    <scope>NUCLEOTIDE SEQUENCE [LARGE SCALE GENOMIC DNA]</scope>
    <source>
        <strain evidence="2 3">CBS 146.42</strain>
    </source>
</reference>
<dbReference type="AlphaFoldDB" id="A0A8H5GA58"/>
<dbReference type="Proteomes" id="UP000559027">
    <property type="component" value="Unassembled WGS sequence"/>
</dbReference>
<protein>
    <submittedName>
        <fullName evidence="2">Uncharacterized protein</fullName>
    </submittedName>
</protein>
<feature type="compositionally biased region" description="Basic and acidic residues" evidence="1">
    <location>
        <begin position="103"/>
        <end position="114"/>
    </location>
</feature>
<gene>
    <name evidence="2" type="ORF">D9756_004668</name>
</gene>
<feature type="region of interest" description="Disordered" evidence="1">
    <location>
        <begin position="71"/>
        <end position="191"/>
    </location>
</feature>
<comment type="caution">
    <text evidence="2">The sequence shown here is derived from an EMBL/GenBank/DDBJ whole genome shotgun (WGS) entry which is preliminary data.</text>
</comment>
<feature type="compositionally biased region" description="Polar residues" evidence="1">
    <location>
        <begin position="124"/>
        <end position="140"/>
    </location>
</feature>
<feature type="compositionally biased region" description="Low complexity" evidence="1">
    <location>
        <begin position="91"/>
        <end position="101"/>
    </location>
</feature>
<evidence type="ECO:0000313" key="3">
    <source>
        <dbReference type="Proteomes" id="UP000559027"/>
    </source>
</evidence>